<dbReference type="SMART" id="SM00186">
    <property type="entry name" value="FBG"/>
    <property type="match status" value="1"/>
</dbReference>
<dbReference type="Proteomes" id="UP001381693">
    <property type="component" value="Unassembled WGS sequence"/>
</dbReference>
<gene>
    <name evidence="2" type="ORF">SK128_027781</name>
</gene>
<dbReference type="InterPro" id="IPR002181">
    <property type="entry name" value="Fibrinogen_a/b/g_C_dom"/>
</dbReference>
<evidence type="ECO:0000313" key="3">
    <source>
        <dbReference type="Proteomes" id="UP001381693"/>
    </source>
</evidence>
<name>A0AAN8XJW4_HALRR</name>
<proteinExistence type="predicted"/>
<sequence length="156" mass="18259">LDALHAMAKGRDHELRVNITDWTDNETWAEWKEFSVAGEDHFYRLKVNRYTSISQAGDALKWHNGMKFSTPDRDNDALMGGHCAKRNHGGWWYRGYRGCYQAHPTGRYQQDPRPPPKGTSINNRNFDLGPVLVWQNWRGENYYPKSLFLMFRPSVI</sequence>
<dbReference type="EMBL" id="JAXCGZ010000790">
    <property type="protein sequence ID" value="KAK7085576.1"/>
    <property type="molecule type" value="Genomic_DNA"/>
</dbReference>
<dbReference type="InterPro" id="IPR014716">
    <property type="entry name" value="Fibrinogen_a/b/g_C_1"/>
</dbReference>
<evidence type="ECO:0000313" key="2">
    <source>
        <dbReference type="EMBL" id="KAK7085576.1"/>
    </source>
</evidence>
<dbReference type="SUPFAM" id="SSF56496">
    <property type="entry name" value="Fibrinogen C-terminal domain-like"/>
    <property type="match status" value="1"/>
</dbReference>
<dbReference type="PROSITE" id="PS51406">
    <property type="entry name" value="FIBRINOGEN_C_2"/>
    <property type="match status" value="1"/>
</dbReference>
<comment type="caution">
    <text evidence="2">The sequence shown here is derived from an EMBL/GenBank/DDBJ whole genome shotgun (WGS) entry which is preliminary data.</text>
</comment>
<keyword evidence="3" id="KW-1185">Reference proteome</keyword>
<evidence type="ECO:0000259" key="1">
    <source>
        <dbReference type="PROSITE" id="PS51406"/>
    </source>
</evidence>
<feature type="domain" description="Fibrinogen C-terminal" evidence="1">
    <location>
        <begin position="1"/>
        <end position="155"/>
    </location>
</feature>
<dbReference type="InterPro" id="IPR036056">
    <property type="entry name" value="Fibrinogen-like_C"/>
</dbReference>
<dbReference type="AlphaFoldDB" id="A0AAN8XJW4"/>
<dbReference type="Pfam" id="PF00147">
    <property type="entry name" value="Fibrinogen_C"/>
    <property type="match status" value="1"/>
</dbReference>
<accession>A0AAN8XJW4</accession>
<dbReference type="PANTHER" id="PTHR19143">
    <property type="entry name" value="FIBRINOGEN/TENASCIN/ANGIOPOEITIN"/>
    <property type="match status" value="1"/>
</dbReference>
<dbReference type="Gene3D" id="3.90.215.10">
    <property type="entry name" value="Gamma Fibrinogen, chain A, domain 1"/>
    <property type="match status" value="1"/>
</dbReference>
<organism evidence="2 3">
    <name type="scientific">Halocaridina rubra</name>
    <name type="common">Hawaiian red shrimp</name>
    <dbReference type="NCBI Taxonomy" id="373956"/>
    <lineage>
        <taxon>Eukaryota</taxon>
        <taxon>Metazoa</taxon>
        <taxon>Ecdysozoa</taxon>
        <taxon>Arthropoda</taxon>
        <taxon>Crustacea</taxon>
        <taxon>Multicrustacea</taxon>
        <taxon>Malacostraca</taxon>
        <taxon>Eumalacostraca</taxon>
        <taxon>Eucarida</taxon>
        <taxon>Decapoda</taxon>
        <taxon>Pleocyemata</taxon>
        <taxon>Caridea</taxon>
        <taxon>Atyoidea</taxon>
        <taxon>Atyidae</taxon>
        <taxon>Halocaridina</taxon>
    </lineage>
</organism>
<dbReference type="GO" id="GO:0005615">
    <property type="term" value="C:extracellular space"/>
    <property type="evidence" value="ECO:0007669"/>
    <property type="project" value="TreeGrafter"/>
</dbReference>
<dbReference type="InterPro" id="IPR050373">
    <property type="entry name" value="Fibrinogen_C-term_domain"/>
</dbReference>
<reference evidence="2 3" key="1">
    <citation type="submission" date="2023-11" db="EMBL/GenBank/DDBJ databases">
        <title>Halocaridina rubra genome assembly.</title>
        <authorList>
            <person name="Smith C."/>
        </authorList>
    </citation>
    <scope>NUCLEOTIDE SEQUENCE [LARGE SCALE GENOMIC DNA]</scope>
    <source>
        <strain evidence="2">EP-1</strain>
        <tissue evidence="2">Whole</tissue>
    </source>
</reference>
<protein>
    <recommendedName>
        <fullName evidence="1">Fibrinogen C-terminal domain-containing protein</fullName>
    </recommendedName>
</protein>
<feature type="non-terminal residue" evidence="2">
    <location>
        <position position="1"/>
    </location>
</feature>